<keyword evidence="1" id="KW-1133">Transmembrane helix</keyword>
<gene>
    <name evidence="2" type="ORF">N866_19230</name>
</gene>
<evidence type="ECO:0008006" key="4">
    <source>
        <dbReference type="Google" id="ProtNLM"/>
    </source>
</evidence>
<organism evidence="2 3">
    <name type="scientific">Actinotalea ferrariae CF5-4</name>
    <dbReference type="NCBI Taxonomy" id="948458"/>
    <lineage>
        <taxon>Bacteria</taxon>
        <taxon>Bacillati</taxon>
        <taxon>Actinomycetota</taxon>
        <taxon>Actinomycetes</taxon>
        <taxon>Micrococcales</taxon>
        <taxon>Cellulomonadaceae</taxon>
        <taxon>Actinotalea</taxon>
    </lineage>
</organism>
<dbReference type="RefSeq" id="WP_245612463.1">
    <property type="nucleotide sequence ID" value="NZ_AXCW01000079.1"/>
</dbReference>
<evidence type="ECO:0000313" key="3">
    <source>
        <dbReference type="Proteomes" id="UP000019753"/>
    </source>
</evidence>
<reference evidence="2 3" key="1">
    <citation type="submission" date="2014-01" db="EMBL/GenBank/DDBJ databases">
        <title>Actinotalea ferrariae CF5-4.</title>
        <authorList>
            <person name="Chen F."/>
            <person name="Li Y."/>
            <person name="Wang G."/>
        </authorList>
    </citation>
    <scope>NUCLEOTIDE SEQUENCE [LARGE SCALE GENOMIC DNA]</scope>
    <source>
        <strain evidence="2 3">CF5-4</strain>
    </source>
</reference>
<proteinExistence type="predicted"/>
<evidence type="ECO:0000313" key="2">
    <source>
        <dbReference type="EMBL" id="EYR63628.1"/>
    </source>
</evidence>
<keyword evidence="1" id="KW-0812">Transmembrane</keyword>
<feature type="transmembrane region" description="Helical" evidence="1">
    <location>
        <begin position="12"/>
        <end position="32"/>
    </location>
</feature>
<protein>
    <recommendedName>
        <fullName evidence="4">DUF4235 domain-containing protein</fullName>
    </recommendedName>
</protein>
<keyword evidence="3" id="KW-1185">Reference proteome</keyword>
<dbReference type="Proteomes" id="UP000019753">
    <property type="component" value="Unassembled WGS sequence"/>
</dbReference>
<dbReference type="Pfam" id="PF14019">
    <property type="entry name" value="DUF4235"/>
    <property type="match status" value="1"/>
</dbReference>
<keyword evidence="1" id="KW-0472">Membrane</keyword>
<name>A0A021VR78_9CELL</name>
<feature type="transmembrane region" description="Helical" evidence="1">
    <location>
        <begin position="58"/>
        <end position="76"/>
    </location>
</feature>
<evidence type="ECO:0000256" key="1">
    <source>
        <dbReference type="SAM" id="Phobius"/>
    </source>
</evidence>
<dbReference type="EMBL" id="AXCW01000079">
    <property type="protein sequence ID" value="EYR63628.1"/>
    <property type="molecule type" value="Genomic_DNA"/>
</dbReference>
<accession>A0A021VR78</accession>
<dbReference type="AlphaFoldDB" id="A0A021VR78"/>
<sequence>MPELTQSKEDMTAKILGVVVALGAAWVAQQVINQVWTKAFGHRPPKAEDEGDSRFGEVAAAATVTGAVVALARVLATRGAARFIK</sequence>
<dbReference type="InterPro" id="IPR025329">
    <property type="entry name" value="DUF4235"/>
</dbReference>
<comment type="caution">
    <text evidence="2">The sequence shown here is derived from an EMBL/GenBank/DDBJ whole genome shotgun (WGS) entry which is preliminary data.</text>
</comment>